<sequence length="212" mass="23531">MFSEAFASLGNMLLHVPSLDRPWIVDADVWRSFPDGGYECVRVECARMASRLADREAASIDVVAEAAMEYTRLFVGPPRPEVCPWETMYRGEMTQIGFGSATQEMRALLRESGLELRNENNQYEDHMGIELLYLSILCGRAADRLSETDAVAANAAIELAVGFCMTHPAQWIDKLAEAAQVAAPDGYFASLLNVCVVFLKEFQKFAHEAPNS</sequence>
<dbReference type="InterPro" id="IPR050289">
    <property type="entry name" value="TorD/DmsD_chaperones"/>
</dbReference>
<dbReference type="SUPFAM" id="SSF89155">
    <property type="entry name" value="TorD-like"/>
    <property type="match status" value="1"/>
</dbReference>
<dbReference type="PANTHER" id="PTHR34227:SF1">
    <property type="entry name" value="DIMETHYL SULFOXIDE REDUCTASE CHAPERONE-RELATED"/>
    <property type="match status" value="1"/>
</dbReference>
<dbReference type="AlphaFoldDB" id="A0A6M8J893"/>
<dbReference type="KEGG" id="bwa:HLV38_06745"/>
<dbReference type="Pfam" id="PF02613">
    <property type="entry name" value="Nitrate_red_del"/>
    <property type="match status" value="1"/>
</dbReference>
<keyword evidence="3" id="KW-1185">Reference proteome</keyword>
<dbReference type="PANTHER" id="PTHR34227">
    <property type="entry name" value="CHAPERONE PROTEIN YCDY"/>
    <property type="match status" value="1"/>
</dbReference>
<accession>A0A6M8J893</accession>
<dbReference type="EMBL" id="CP053716">
    <property type="protein sequence ID" value="QKF08066.1"/>
    <property type="molecule type" value="Genomic_DNA"/>
</dbReference>
<proteinExistence type="predicted"/>
<evidence type="ECO:0000313" key="2">
    <source>
        <dbReference type="EMBL" id="QKF08066.1"/>
    </source>
</evidence>
<evidence type="ECO:0000256" key="1">
    <source>
        <dbReference type="ARBA" id="ARBA00023186"/>
    </source>
</evidence>
<gene>
    <name evidence="2" type="ORF">HLV38_06745</name>
</gene>
<dbReference type="Proteomes" id="UP000503297">
    <property type="component" value="Chromosome"/>
</dbReference>
<name>A0A6M8J893_9ACTN</name>
<dbReference type="InterPro" id="IPR020945">
    <property type="entry name" value="DMSO/NO3_reduct_chaperone"/>
</dbReference>
<reference evidence="3" key="1">
    <citation type="submission" date="2020-05" db="EMBL/GenBank/DDBJ databases">
        <title>Novel species in genus Nocardioides.</title>
        <authorList>
            <person name="Zhang G."/>
        </authorList>
    </citation>
    <scope>NUCLEOTIDE SEQUENCE [LARGE SCALE GENOMIC DNA]</scope>
    <source>
        <strain evidence="3">zg-1050</strain>
    </source>
</reference>
<keyword evidence="1" id="KW-0143">Chaperone</keyword>
<evidence type="ECO:0000313" key="3">
    <source>
        <dbReference type="Proteomes" id="UP000503297"/>
    </source>
</evidence>
<organism evidence="2 3">
    <name type="scientific">Berryella wangjianweii</name>
    <dbReference type="NCBI Taxonomy" id="2734634"/>
    <lineage>
        <taxon>Bacteria</taxon>
        <taxon>Bacillati</taxon>
        <taxon>Actinomycetota</taxon>
        <taxon>Coriobacteriia</taxon>
        <taxon>Eggerthellales</taxon>
        <taxon>Eggerthellaceae</taxon>
        <taxon>Berryella</taxon>
    </lineage>
</organism>
<dbReference type="InterPro" id="IPR036411">
    <property type="entry name" value="TorD-like_sf"/>
</dbReference>
<protein>
    <submittedName>
        <fullName evidence="2">Molecular chaperone TorD family protein</fullName>
    </submittedName>
</protein>
<dbReference type="Gene3D" id="1.10.3480.10">
    <property type="entry name" value="TorD-like"/>
    <property type="match status" value="1"/>
</dbReference>